<protein>
    <submittedName>
        <fullName evidence="2">Uncharacterized protein DUF1328</fullName>
    </submittedName>
</protein>
<evidence type="ECO:0000256" key="1">
    <source>
        <dbReference type="SAM" id="Phobius"/>
    </source>
</evidence>
<gene>
    <name evidence="2" type="ORF">BC962_2744</name>
</gene>
<evidence type="ECO:0000313" key="2">
    <source>
        <dbReference type="EMBL" id="RKS45069.1"/>
    </source>
</evidence>
<keyword evidence="1" id="KW-0472">Membrane</keyword>
<reference evidence="2 3" key="1">
    <citation type="submission" date="2018-10" db="EMBL/GenBank/DDBJ databases">
        <title>Genomic Encyclopedia of Archaeal and Bacterial Type Strains, Phase II (KMG-II): from individual species to whole genera.</title>
        <authorList>
            <person name="Goeker M."/>
        </authorList>
    </citation>
    <scope>NUCLEOTIDE SEQUENCE [LARGE SCALE GENOMIC DNA]</scope>
    <source>
        <strain evidence="2 3">DSM 19839</strain>
    </source>
</reference>
<dbReference type="SUPFAM" id="SSF82866">
    <property type="entry name" value="Multidrug efflux transporter AcrB transmembrane domain"/>
    <property type="match status" value="1"/>
</dbReference>
<feature type="transmembrane region" description="Helical" evidence="1">
    <location>
        <begin position="33"/>
        <end position="52"/>
    </location>
</feature>
<proteinExistence type="predicted"/>
<keyword evidence="3" id="KW-1185">Reference proteome</keyword>
<dbReference type="EMBL" id="RBLG01000004">
    <property type="protein sequence ID" value="RKS45069.1"/>
    <property type="molecule type" value="Genomic_DNA"/>
</dbReference>
<evidence type="ECO:0000313" key="3">
    <source>
        <dbReference type="Proteomes" id="UP000276282"/>
    </source>
</evidence>
<keyword evidence="1" id="KW-0812">Transmembrane</keyword>
<keyword evidence="1" id="KW-1133">Transmembrane helix</keyword>
<dbReference type="AlphaFoldDB" id="A0A495P8I2"/>
<accession>A0A495P8I2</accession>
<sequence length="65" mass="7449">MKNYTLHFLIMTIVTGILGFAGLNFFGIEVVRVLFLIFADLLIVALISKIFFSDSKEVRLQRVKK</sequence>
<name>A0A495P8I2_9FLAO</name>
<dbReference type="Proteomes" id="UP000276282">
    <property type="component" value="Unassembled WGS sequence"/>
</dbReference>
<dbReference type="RefSeq" id="WP_245984207.1">
    <property type="nucleotide sequence ID" value="NZ_RBLG01000004.1"/>
</dbReference>
<comment type="caution">
    <text evidence="2">The sequence shown here is derived from an EMBL/GenBank/DDBJ whole genome shotgun (WGS) entry which is preliminary data.</text>
</comment>
<feature type="transmembrane region" description="Helical" evidence="1">
    <location>
        <begin position="7"/>
        <end position="27"/>
    </location>
</feature>
<organism evidence="2 3">
    <name type="scientific">Gillisia mitskevichiae</name>
    <dbReference type="NCBI Taxonomy" id="270921"/>
    <lineage>
        <taxon>Bacteria</taxon>
        <taxon>Pseudomonadati</taxon>
        <taxon>Bacteroidota</taxon>
        <taxon>Flavobacteriia</taxon>
        <taxon>Flavobacteriales</taxon>
        <taxon>Flavobacteriaceae</taxon>
        <taxon>Gillisia</taxon>
    </lineage>
</organism>